<feature type="region of interest" description="Disordered" evidence="1">
    <location>
        <begin position="276"/>
        <end position="295"/>
    </location>
</feature>
<keyword evidence="3" id="KW-1185">Reference proteome</keyword>
<name>V7BR36_PHAVU</name>
<dbReference type="Gramene" id="ESW19041">
    <property type="protein sequence ID" value="ESW19041"/>
    <property type="gene ID" value="PHAVU_006G091600g"/>
</dbReference>
<dbReference type="Proteomes" id="UP000000226">
    <property type="component" value="Chromosome 6"/>
</dbReference>
<dbReference type="GO" id="GO:0008017">
    <property type="term" value="F:microtubule binding"/>
    <property type="evidence" value="ECO:0007669"/>
    <property type="project" value="InterPro"/>
</dbReference>
<proteinExistence type="predicted"/>
<dbReference type="AlphaFoldDB" id="V7BR36"/>
<reference evidence="3" key="1">
    <citation type="journal article" date="2014" name="Nat. Genet.">
        <title>A reference genome for common bean and genome-wide analysis of dual domestications.</title>
        <authorList>
            <person name="Schmutz J."/>
            <person name="McClean P.E."/>
            <person name="Mamidi S."/>
            <person name="Wu G.A."/>
            <person name="Cannon S.B."/>
            <person name="Grimwood J."/>
            <person name="Jenkins J."/>
            <person name="Shu S."/>
            <person name="Song Q."/>
            <person name="Chavarro C."/>
            <person name="Torres-Torres M."/>
            <person name="Geffroy V."/>
            <person name="Moghaddam S.M."/>
            <person name="Gao D."/>
            <person name="Abernathy B."/>
            <person name="Barry K."/>
            <person name="Blair M."/>
            <person name="Brick M.A."/>
            <person name="Chovatia M."/>
            <person name="Gepts P."/>
            <person name="Goodstein D.M."/>
            <person name="Gonzales M."/>
            <person name="Hellsten U."/>
            <person name="Hyten D.L."/>
            <person name="Jia G."/>
            <person name="Kelly J.D."/>
            <person name="Kudrna D."/>
            <person name="Lee R."/>
            <person name="Richard M.M."/>
            <person name="Miklas P.N."/>
            <person name="Osorno J.M."/>
            <person name="Rodrigues J."/>
            <person name="Thareau V."/>
            <person name="Urrea C.A."/>
            <person name="Wang M."/>
            <person name="Yu Y."/>
            <person name="Zhang M."/>
            <person name="Wing R.A."/>
            <person name="Cregan P.B."/>
            <person name="Rokhsar D.S."/>
            <person name="Jackson S.A."/>
        </authorList>
    </citation>
    <scope>NUCLEOTIDE SEQUENCE [LARGE SCALE GENOMIC DNA]</scope>
    <source>
        <strain evidence="3">cv. G19833</strain>
    </source>
</reference>
<dbReference type="STRING" id="3885.V7BR36"/>
<gene>
    <name evidence="2" type="ORF">PHAVU_006G091600g</name>
</gene>
<evidence type="ECO:0000313" key="2">
    <source>
        <dbReference type="EMBL" id="ESW19041.1"/>
    </source>
</evidence>
<dbReference type="PANTHER" id="PTHR35728">
    <property type="entry name" value="MICROTUBULE-BINDING PROTEIN TANGLED-RELATED"/>
    <property type="match status" value="1"/>
</dbReference>
<dbReference type="PANTHER" id="PTHR35728:SF1">
    <property type="entry name" value="MICROTUBULE-BINDING PROTEIN TANGLED-RELATED"/>
    <property type="match status" value="1"/>
</dbReference>
<evidence type="ECO:0000256" key="1">
    <source>
        <dbReference type="SAM" id="MobiDB-lite"/>
    </source>
</evidence>
<protein>
    <recommendedName>
        <fullName evidence="4">Microtubule-binding protein TANGLED</fullName>
    </recommendedName>
</protein>
<accession>V7BR36</accession>
<evidence type="ECO:0008006" key="4">
    <source>
        <dbReference type="Google" id="ProtNLM"/>
    </source>
</evidence>
<dbReference type="OMA" id="NCKYIAN"/>
<feature type="compositionally biased region" description="Polar residues" evidence="1">
    <location>
        <begin position="129"/>
        <end position="141"/>
    </location>
</feature>
<dbReference type="GO" id="GO:0009574">
    <property type="term" value="C:preprophase band"/>
    <property type="evidence" value="ECO:0007669"/>
    <property type="project" value="TreeGrafter"/>
</dbReference>
<sequence>MIGRTSTKQSKMLALNPVLIRETLNKVDKCMVRLQELQYTVAGGTKVISGVSLSPGSTKGHLKTSLRWKQESLIRSKHDVARRSPPSEEWRQMSLPAMLVDETVGEILQASQFAREIVSAVSKKKATKDPQTPLSQLSNQKVEPEKTQLHDRRRKEKQMKVLSDSPPPQRARSRINFKVSPPKAAEFEKENNIKCLAKKVSTKNRACGSNSSKTVIFTNPLFLSTHFSRQKQFFKTEAPVISRNMGTQHKCLIKSPPEKASQFQGKVKNPSTVSISSSLARPTTTSLSKSSPKRWVPPFSSTRVATRFLASSALKSKKTEQKIDGVVNLRKCSSKGSLTSKLCRSFSPSRLATRFLSPLKRKKNAPQSDGIVNGVKQRPASSAKIPAPKN</sequence>
<feature type="region of interest" description="Disordered" evidence="1">
    <location>
        <begin position="122"/>
        <end position="173"/>
    </location>
</feature>
<dbReference type="eggNOG" id="KOG1674">
    <property type="taxonomic scope" value="Eukaryota"/>
</dbReference>
<dbReference type="EMBL" id="CM002293">
    <property type="protein sequence ID" value="ESW19041.1"/>
    <property type="molecule type" value="Genomic_DNA"/>
</dbReference>
<evidence type="ECO:0000313" key="3">
    <source>
        <dbReference type="Proteomes" id="UP000000226"/>
    </source>
</evidence>
<feature type="region of interest" description="Disordered" evidence="1">
    <location>
        <begin position="357"/>
        <end position="390"/>
    </location>
</feature>
<organism evidence="2 3">
    <name type="scientific">Phaseolus vulgaris</name>
    <name type="common">Kidney bean</name>
    <name type="synonym">French bean</name>
    <dbReference type="NCBI Taxonomy" id="3885"/>
    <lineage>
        <taxon>Eukaryota</taxon>
        <taxon>Viridiplantae</taxon>
        <taxon>Streptophyta</taxon>
        <taxon>Embryophyta</taxon>
        <taxon>Tracheophyta</taxon>
        <taxon>Spermatophyta</taxon>
        <taxon>Magnoliopsida</taxon>
        <taxon>eudicotyledons</taxon>
        <taxon>Gunneridae</taxon>
        <taxon>Pentapetalae</taxon>
        <taxon>rosids</taxon>
        <taxon>fabids</taxon>
        <taxon>Fabales</taxon>
        <taxon>Fabaceae</taxon>
        <taxon>Papilionoideae</taxon>
        <taxon>50 kb inversion clade</taxon>
        <taxon>NPAAA clade</taxon>
        <taxon>indigoferoid/millettioid clade</taxon>
        <taxon>Phaseoleae</taxon>
        <taxon>Phaseolus</taxon>
    </lineage>
</organism>
<dbReference type="GO" id="GO:2000694">
    <property type="term" value="P:regulation of phragmoplast microtubule organization"/>
    <property type="evidence" value="ECO:0007669"/>
    <property type="project" value="InterPro"/>
</dbReference>
<dbReference type="GO" id="GO:0005875">
    <property type="term" value="C:microtubule associated complex"/>
    <property type="evidence" value="ECO:0007669"/>
    <property type="project" value="TreeGrafter"/>
</dbReference>
<dbReference type="InterPro" id="IPR044709">
    <property type="entry name" value="TAN1"/>
</dbReference>
<dbReference type="OrthoDB" id="1939732at2759"/>
<dbReference type="GO" id="GO:0000911">
    <property type="term" value="P:cytokinesis by cell plate formation"/>
    <property type="evidence" value="ECO:0007669"/>
    <property type="project" value="TreeGrafter"/>
</dbReference>